<sequence>MHLFELELLTEDPDVAVVTETWFRDSSLVNVNGYTLFRKDRNSRGGGVAIYVKECLCPSKVFVPNLSDNLVENIWCSIENGHDKLLIGCIYRPPSSSNITNASINLLIQEASKLVSARRYSSLVICGDFNFPSIKWSKFGCPDVIPFNKESSDFVENLQDFFLNQMVFDHTFQSNDETTTNTFDLILTSCQNRISDLKTKPV</sequence>
<dbReference type="InterPro" id="IPR036691">
    <property type="entry name" value="Endo/exonu/phosph_ase_sf"/>
</dbReference>
<gene>
    <name evidence="2" type="ORF">OXX778_LOCUS12460</name>
</gene>
<organism evidence="2 3">
    <name type="scientific">Brachionus calyciflorus</name>
    <dbReference type="NCBI Taxonomy" id="104777"/>
    <lineage>
        <taxon>Eukaryota</taxon>
        <taxon>Metazoa</taxon>
        <taxon>Spiralia</taxon>
        <taxon>Gnathifera</taxon>
        <taxon>Rotifera</taxon>
        <taxon>Eurotatoria</taxon>
        <taxon>Monogononta</taxon>
        <taxon>Pseudotrocha</taxon>
        <taxon>Ploima</taxon>
        <taxon>Brachionidae</taxon>
        <taxon>Brachionus</taxon>
    </lineage>
</organism>
<dbReference type="SUPFAM" id="SSF56219">
    <property type="entry name" value="DNase I-like"/>
    <property type="match status" value="1"/>
</dbReference>
<accession>A0A814B088</accession>
<dbReference type="Pfam" id="PF03372">
    <property type="entry name" value="Exo_endo_phos"/>
    <property type="match status" value="1"/>
</dbReference>
<proteinExistence type="predicted"/>
<dbReference type="Gene3D" id="3.60.10.10">
    <property type="entry name" value="Endonuclease/exonuclease/phosphatase"/>
    <property type="match status" value="1"/>
</dbReference>
<dbReference type="AlphaFoldDB" id="A0A814B088"/>
<reference evidence="2" key="1">
    <citation type="submission" date="2021-02" db="EMBL/GenBank/DDBJ databases">
        <authorList>
            <person name="Nowell W R."/>
        </authorList>
    </citation>
    <scope>NUCLEOTIDE SEQUENCE</scope>
    <source>
        <strain evidence="2">Ploen Becks lab</strain>
    </source>
</reference>
<dbReference type="PANTHER" id="PTHR33395">
    <property type="entry name" value="TRANSCRIPTASE, PUTATIVE-RELATED-RELATED"/>
    <property type="match status" value="1"/>
</dbReference>
<protein>
    <recommendedName>
        <fullName evidence="1">Endonuclease/exonuclease/phosphatase domain-containing protein</fullName>
    </recommendedName>
</protein>
<evidence type="ECO:0000259" key="1">
    <source>
        <dbReference type="Pfam" id="PF03372"/>
    </source>
</evidence>
<dbReference type="OrthoDB" id="10027367at2759"/>
<dbReference type="Proteomes" id="UP000663879">
    <property type="component" value="Unassembled WGS sequence"/>
</dbReference>
<keyword evidence="3" id="KW-1185">Reference proteome</keyword>
<dbReference type="PANTHER" id="PTHR33395:SF22">
    <property type="entry name" value="REVERSE TRANSCRIPTASE DOMAIN-CONTAINING PROTEIN"/>
    <property type="match status" value="1"/>
</dbReference>
<comment type="caution">
    <text evidence="2">The sequence shown here is derived from an EMBL/GenBank/DDBJ whole genome shotgun (WGS) entry which is preliminary data.</text>
</comment>
<evidence type="ECO:0000313" key="2">
    <source>
        <dbReference type="EMBL" id="CAF0922484.1"/>
    </source>
</evidence>
<feature type="domain" description="Endonuclease/exonuclease/phosphatase" evidence="1">
    <location>
        <begin position="8"/>
        <end position="137"/>
    </location>
</feature>
<name>A0A814B088_9BILA</name>
<evidence type="ECO:0000313" key="3">
    <source>
        <dbReference type="Proteomes" id="UP000663879"/>
    </source>
</evidence>
<dbReference type="EMBL" id="CAJNOC010002261">
    <property type="protein sequence ID" value="CAF0922484.1"/>
    <property type="molecule type" value="Genomic_DNA"/>
</dbReference>
<dbReference type="InterPro" id="IPR005135">
    <property type="entry name" value="Endo/exonuclease/phosphatase"/>
</dbReference>
<dbReference type="GO" id="GO:0003824">
    <property type="term" value="F:catalytic activity"/>
    <property type="evidence" value="ECO:0007669"/>
    <property type="project" value="InterPro"/>
</dbReference>